<evidence type="ECO:0000256" key="5">
    <source>
        <dbReference type="ARBA" id="ARBA00023163"/>
    </source>
</evidence>
<dbReference type="InterPro" id="IPR045224">
    <property type="entry name" value="HDZip_class_I_plant"/>
</dbReference>
<dbReference type="PRINTS" id="PR00031">
    <property type="entry name" value="HTHREPRESSR"/>
</dbReference>
<dbReference type="PANTHER" id="PTHR24326:SF610">
    <property type="entry name" value="HOMEOBOX-LEUCINE ZIPPER PROTEIN"/>
    <property type="match status" value="1"/>
</dbReference>
<keyword evidence="5 10" id="KW-0804">Transcription</keyword>
<accession>A0A8K0DNQ6</accession>
<feature type="coiled-coil region" evidence="11">
    <location>
        <begin position="132"/>
        <end position="187"/>
    </location>
</feature>
<dbReference type="GO" id="GO:0045893">
    <property type="term" value="P:positive regulation of DNA-templated transcription"/>
    <property type="evidence" value="ECO:0007669"/>
    <property type="project" value="UniProtKB-ARBA"/>
</dbReference>
<comment type="caution">
    <text evidence="14">The sequence shown here is derived from an EMBL/GenBank/DDBJ whole genome shotgun (WGS) entry which is preliminary data.</text>
</comment>
<keyword evidence="15" id="KW-1185">Reference proteome</keyword>
<evidence type="ECO:0000256" key="8">
    <source>
        <dbReference type="PROSITE-ProRule" id="PRU00108"/>
    </source>
</evidence>
<evidence type="ECO:0000259" key="13">
    <source>
        <dbReference type="PROSITE" id="PS50071"/>
    </source>
</evidence>
<dbReference type="InterPro" id="IPR017970">
    <property type="entry name" value="Homeobox_CS"/>
</dbReference>
<feature type="domain" description="Homeobox" evidence="13">
    <location>
        <begin position="80"/>
        <end position="140"/>
    </location>
</feature>
<dbReference type="SUPFAM" id="SSF46689">
    <property type="entry name" value="Homeodomain-like"/>
    <property type="match status" value="1"/>
</dbReference>
<evidence type="ECO:0000256" key="11">
    <source>
        <dbReference type="SAM" id="Coils"/>
    </source>
</evidence>
<dbReference type="GO" id="GO:0000981">
    <property type="term" value="F:DNA-binding transcription factor activity, RNA polymerase II-specific"/>
    <property type="evidence" value="ECO:0007669"/>
    <property type="project" value="UniProtKB-UniRule"/>
</dbReference>
<evidence type="ECO:0000313" key="14">
    <source>
        <dbReference type="EMBL" id="KAF3431403.1"/>
    </source>
</evidence>
<evidence type="ECO:0000256" key="12">
    <source>
        <dbReference type="SAM" id="MobiDB-lite"/>
    </source>
</evidence>
<dbReference type="GO" id="GO:0042802">
    <property type="term" value="F:identical protein binding"/>
    <property type="evidence" value="ECO:0007669"/>
    <property type="project" value="UniProtKB-ARBA"/>
</dbReference>
<dbReference type="GO" id="GO:0043565">
    <property type="term" value="F:sequence-specific DNA binding"/>
    <property type="evidence" value="ECO:0007669"/>
    <property type="project" value="InterPro"/>
</dbReference>
<reference evidence="14" key="1">
    <citation type="submission" date="2020-03" db="EMBL/GenBank/DDBJ databases">
        <title>A high-quality chromosome-level genome assembly of a woody plant with both climbing and erect habits, Rhamnella rubrinervis.</title>
        <authorList>
            <person name="Lu Z."/>
            <person name="Yang Y."/>
            <person name="Zhu X."/>
            <person name="Sun Y."/>
        </authorList>
    </citation>
    <scope>NUCLEOTIDE SEQUENCE</scope>
    <source>
        <strain evidence="14">BYM</strain>
        <tissue evidence="14">Leaf</tissue>
    </source>
</reference>
<dbReference type="InterPro" id="IPR003106">
    <property type="entry name" value="Leu_zip_homeo"/>
</dbReference>
<dbReference type="Gene3D" id="1.20.5.400">
    <property type="match status" value="1"/>
</dbReference>
<dbReference type="GO" id="GO:0005634">
    <property type="term" value="C:nucleus"/>
    <property type="evidence" value="ECO:0007669"/>
    <property type="project" value="UniProtKB-SubCell"/>
</dbReference>
<dbReference type="Proteomes" id="UP000796880">
    <property type="component" value="Unassembled WGS sequence"/>
</dbReference>
<protein>
    <recommendedName>
        <fullName evidence="10">Homeobox-leucine zipper protein</fullName>
    </recommendedName>
    <alternativeName>
        <fullName evidence="10">HD-ZIP protein</fullName>
    </alternativeName>
    <alternativeName>
        <fullName evidence="10">Homeodomain transcription factor</fullName>
    </alternativeName>
</protein>
<organism evidence="14 15">
    <name type="scientific">Rhamnella rubrinervis</name>
    <dbReference type="NCBI Taxonomy" id="2594499"/>
    <lineage>
        <taxon>Eukaryota</taxon>
        <taxon>Viridiplantae</taxon>
        <taxon>Streptophyta</taxon>
        <taxon>Embryophyta</taxon>
        <taxon>Tracheophyta</taxon>
        <taxon>Spermatophyta</taxon>
        <taxon>Magnoliopsida</taxon>
        <taxon>eudicotyledons</taxon>
        <taxon>Gunneridae</taxon>
        <taxon>Pentapetalae</taxon>
        <taxon>rosids</taxon>
        <taxon>fabids</taxon>
        <taxon>Rosales</taxon>
        <taxon>Rhamnaceae</taxon>
        <taxon>rhamnoid group</taxon>
        <taxon>Rhamneae</taxon>
        <taxon>Rhamnella</taxon>
    </lineage>
</organism>
<dbReference type="Gene3D" id="1.10.10.60">
    <property type="entry name" value="Homeodomain-like"/>
    <property type="match status" value="1"/>
</dbReference>
<dbReference type="FunFam" id="1.10.10.60:FF:000159">
    <property type="entry name" value="Homeobox-leucine zipper protein HAT5"/>
    <property type="match status" value="1"/>
</dbReference>
<evidence type="ECO:0000256" key="9">
    <source>
        <dbReference type="RuleBase" id="RU000682"/>
    </source>
</evidence>
<evidence type="ECO:0000256" key="7">
    <source>
        <dbReference type="ARBA" id="ARBA00025748"/>
    </source>
</evidence>
<comment type="similarity">
    <text evidence="7 10">Belongs to the HD-ZIP homeobox family. Class I subfamily.</text>
</comment>
<evidence type="ECO:0000256" key="4">
    <source>
        <dbReference type="ARBA" id="ARBA00023155"/>
    </source>
</evidence>
<keyword evidence="3 8" id="KW-0238">DNA-binding</keyword>
<dbReference type="SMART" id="SM00389">
    <property type="entry name" value="HOX"/>
    <property type="match status" value="1"/>
</dbReference>
<evidence type="ECO:0000256" key="3">
    <source>
        <dbReference type="ARBA" id="ARBA00023125"/>
    </source>
</evidence>
<feature type="region of interest" description="Disordered" evidence="12">
    <location>
        <begin position="192"/>
        <end position="218"/>
    </location>
</feature>
<gene>
    <name evidence="14" type="ORF">FNV43_RR26134</name>
</gene>
<evidence type="ECO:0000256" key="10">
    <source>
        <dbReference type="RuleBase" id="RU369038"/>
    </source>
</evidence>
<dbReference type="PANTHER" id="PTHR24326">
    <property type="entry name" value="HOMEOBOX-LEUCINE ZIPPER PROTEIN"/>
    <property type="match status" value="1"/>
</dbReference>
<dbReference type="PROSITE" id="PS00027">
    <property type="entry name" value="HOMEOBOX_1"/>
    <property type="match status" value="1"/>
</dbReference>
<evidence type="ECO:0000256" key="1">
    <source>
        <dbReference type="ARBA" id="ARBA00004123"/>
    </source>
</evidence>
<dbReference type="Pfam" id="PF00046">
    <property type="entry name" value="Homeodomain"/>
    <property type="match status" value="1"/>
</dbReference>
<dbReference type="OrthoDB" id="6159439at2759"/>
<feature type="DNA-binding region" description="Homeobox" evidence="8">
    <location>
        <begin position="82"/>
        <end position="141"/>
    </location>
</feature>
<name>A0A8K0DNQ6_9ROSA</name>
<keyword evidence="2 10" id="KW-0805">Transcription regulation</keyword>
<dbReference type="Pfam" id="PF02183">
    <property type="entry name" value="HALZ"/>
    <property type="match status" value="1"/>
</dbReference>
<evidence type="ECO:0000256" key="2">
    <source>
        <dbReference type="ARBA" id="ARBA00023015"/>
    </source>
</evidence>
<evidence type="ECO:0000256" key="6">
    <source>
        <dbReference type="ARBA" id="ARBA00023242"/>
    </source>
</evidence>
<dbReference type="AlphaFoldDB" id="A0A8K0DNQ6"/>
<keyword evidence="6 8" id="KW-0539">Nucleus</keyword>
<dbReference type="InterPro" id="IPR000047">
    <property type="entry name" value="HTH_motif"/>
</dbReference>
<comment type="subcellular location">
    <subcellularLocation>
        <location evidence="1 8 9">Nucleus</location>
    </subcellularLocation>
</comment>
<keyword evidence="4 8" id="KW-0371">Homeobox</keyword>
<feature type="region of interest" description="Disordered" evidence="12">
    <location>
        <begin position="233"/>
        <end position="256"/>
    </location>
</feature>
<dbReference type="PROSITE" id="PS50071">
    <property type="entry name" value="HOMEOBOX_2"/>
    <property type="match status" value="1"/>
</dbReference>
<dbReference type="EMBL" id="VOIH02000012">
    <property type="protein sequence ID" value="KAF3431403.1"/>
    <property type="molecule type" value="Genomic_DNA"/>
</dbReference>
<proteinExistence type="inferred from homology"/>
<keyword evidence="11" id="KW-0175">Coiled coil</keyword>
<evidence type="ECO:0000313" key="15">
    <source>
        <dbReference type="Proteomes" id="UP000796880"/>
    </source>
</evidence>
<dbReference type="CDD" id="cd00086">
    <property type="entry name" value="homeodomain"/>
    <property type="match status" value="1"/>
</dbReference>
<dbReference type="InterPro" id="IPR009057">
    <property type="entry name" value="Homeodomain-like_sf"/>
</dbReference>
<sequence length="318" mass="36060">MAGGKVYGGSDVTILLQDERRPCGSEVFESLWIPSSSPTFHGSKSIVNFENVGGGDCTERSFFQRLDQEENGDDDYDGCFHQPGKKRRLAADQVQFLERNFELENKLEPERKVQLAKELGLQPRQVAIWFQNRRARYKTKQLEKEYDSLKASCDKLKADYDNLLKENESLKNEVNSLKNKLVVKEKGKENLDYQNATDSPPQSEPQNPIQNTASDNASNVPMVVCKQEDASSAKSDVFDSDSPHYTENHSSLLEPAGSSHVFEPEYSDFSQDEDDNLSKSFLPTLYFPKLETCCYDDPPSSSCNFGFPVEDQPFNFWP</sequence>
<dbReference type="InterPro" id="IPR001356">
    <property type="entry name" value="HD"/>
</dbReference>
<comment type="function">
    <text evidence="10">Transcription factor.</text>
</comment>